<feature type="region of interest" description="Disordered" evidence="1">
    <location>
        <begin position="33"/>
        <end position="74"/>
    </location>
</feature>
<feature type="non-terminal residue" evidence="3">
    <location>
        <position position="1"/>
    </location>
</feature>
<keyword evidence="4" id="KW-1185">Reference proteome</keyword>
<gene>
    <name evidence="3" type="ORF">L210DRAFT_786501</name>
</gene>
<sequence length="224" mass="24518">NYVAHLSSAVHLLSKEISTDDLMNYVIQEHDRLTTHMKSEPKEKSLSTRGRKASSSNLKGKAPEKGNTANATQAHDEDGAWAICAIEGYDSDGDSIPDLLDTESNSEDWFSEVDEDELTSHARTMDEETPETLPLAVIEPVESEATVELYNSGSTHHLSPYRNHFVSFHTTPPRNFDTANQQSFSATGVGDMQVEVLNGADVSTICLTKVLYAPDIGYTLVSIG</sequence>
<dbReference type="EMBL" id="WHUW01000044">
    <property type="protein sequence ID" value="KAF8432018.1"/>
    <property type="molecule type" value="Genomic_DNA"/>
</dbReference>
<organism evidence="3 4">
    <name type="scientific">Boletus edulis BED1</name>
    <dbReference type="NCBI Taxonomy" id="1328754"/>
    <lineage>
        <taxon>Eukaryota</taxon>
        <taxon>Fungi</taxon>
        <taxon>Dikarya</taxon>
        <taxon>Basidiomycota</taxon>
        <taxon>Agaricomycotina</taxon>
        <taxon>Agaricomycetes</taxon>
        <taxon>Agaricomycetidae</taxon>
        <taxon>Boletales</taxon>
        <taxon>Boletineae</taxon>
        <taxon>Boletaceae</taxon>
        <taxon>Boletoideae</taxon>
        <taxon>Boletus</taxon>
    </lineage>
</organism>
<protein>
    <recommendedName>
        <fullName evidence="2">Retrovirus-related Pol polyprotein from transposon TNT 1-94-like beta-barrel domain-containing protein</fullName>
    </recommendedName>
</protein>
<feature type="compositionally biased region" description="Basic and acidic residues" evidence="1">
    <location>
        <begin position="33"/>
        <end position="46"/>
    </location>
</feature>
<feature type="non-terminal residue" evidence="3">
    <location>
        <position position="224"/>
    </location>
</feature>
<dbReference type="Pfam" id="PF22936">
    <property type="entry name" value="Pol_BBD"/>
    <property type="match status" value="1"/>
</dbReference>
<reference evidence="3" key="2">
    <citation type="journal article" date="2020" name="Nat. Commun.">
        <title>Large-scale genome sequencing of mycorrhizal fungi provides insights into the early evolution of symbiotic traits.</title>
        <authorList>
            <person name="Miyauchi S."/>
            <person name="Kiss E."/>
            <person name="Kuo A."/>
            <person name="Drula E."/>
            <person name="Kohler A."/>
            <person name="Sanchez-Garcia M."/>
            <person name="Morin E."/>
            <person name="Andreopoulos B."/>
            <person name="Barry K.W."/>
            <person name="Bonito G."/>
            <person name="Buee M."/>
            <person name="Carver A."/>
            <person name="Chen C."/>
            <person name="Cichocki N."/>
            <person name="Clum A."/>
            <person name="Culley D."/>
            <person name="Crous P.W."/>
            <person name="Fauchery L."/>
            <person name="Girlanda M."/>
            <person name="Hayes R.D."/>
            <person name="Keri Z."/>
            <person name="LaButti K."/>
            <person name="Lipzen A."/>
            <person name="Lombard V."/>
            <person name="Magnuson J."/>
            <person name="Maillard F."/>
            <person name="Murat C."/>
            <person name="Nolan M."/>
            <person name="Ohm R.A."/>
            <person name="Pangilinan J."/>
            <person name="Pereira M.F."/>
            <person name="Perotto S."/>
            <person name="Peter M."/>
            <person name="Pfister S."/>
            <person name="Riley R."/>
            <person name="Sitrit Y."/>
            <person name="Stielow J.B."/>
            <person name="Szollosi G."/>
            <person name="Zifcakova L."/>
            <person name="Stursova M."/>
            <person name="Spatafora J.W."/>
            <person name="Tedersoo L."/>
            <person name="Vaario L.M."/>
            <person name="Yamada A."/>
            <person name="Yan M."/>
            <person name="Wang P."/>
            <person name="Xu J."/>
            <person name="Bruns T."/>
            <person name="Baldrian P."/>
            <person name="Vilgalys R."/>
            <person name="Dunand C."/>
            <person name="Henrissat B."/>
            <person name="Grigoriev I.V."/>
            <person name="Hibbett D."/>
            <person name="Nagy L.G."/>
            <person name="Martin F.M."/>
        </authorList>
    </citation>
    <scope>NUCLEOTIDE SEQUENCE</scope>
    <source>
        <strain evidence="3">BED1</strain>
    </source>
</reference>
<evidence type="ECO:0000259" key="2">
    <source>
        <dbReference type="Pfam" id="PF22936"/>
    </source>
</evidence>
<dbReference type="Proteomes" id="UP001194468">
    <property type="component" value="Unassembled WGS sequence"/>
</dbReference>
<accession>A0AAD4G9H6</accession>
<dbReference type="InterPro" id="IPR054722">
    <property type="entry name" value="PolX-like_BBD"/>
</dbReference>
<feature type="domain" description="Retrovirus-related Pol polyprotein from transposon TNT 1-94-like beta-barrel" evidence="2">
    <location>
        <begin position="151"/>
        <end position="224"/>
    </location>
</feature>
<evidence type="ECO:0000256" key="1">
    <source>
        <dbReference type="SAM" id="MobiDB-lite"/>
    </source>
</evidence>
<comment type="caution">
    <text evidence="3">The sequence shown here is derived from an EMBL/GenBank/DDBJ whole genome shotgun (WGS) entry which is preliminary data.</text>
</comment>
<dbReference type="AlphaFoldDB" id="A0AAD4G9H6"/>
<reference evidence="3" key="1">
    <citation type="submission" date="2019-10" db="EMBL/GenBank/DDBJ databases">
        <authorList>
            <consortium name="DOE Joint Genome Institute"/>
            <person name="Kuo A."/>
            <person name="Miyauchi S."/>
            <person name="Kiss E."/>
            <person name="Drula E."/>
            <person name="Kohler A."/>
            <person name="Sanchez-Garcia M."/>
            <person name="Andreopoulos B."/>
            <person name="Barry K.W."/>
            <person name="Bonito G."/>
            <person name="Buee M."/>
            <person name="Carver A."/>
            <person name="Chen C."/>
            <person name="Cichocki N."/>
            <person name="Clum A."/>
            <person name="Culley D."/>
            <person name="Crous P.W."/>
            <person name="Fauchery L."/>
            <person name="Girlanda M."/>
            <person name="Hayes R."/>
            <person name="Keri Z."/>
            <person name="LaButti K."/>
            <person name="Lipzen A."/>
            <person name="Lombard V."/>
            <person name="Magnuson J."/>
            <person name="Maillard F."/>
            <person name="Morin E."/>
            <person name="Murat C."/>
            <person name="Nolan M."/>
            <person name="Ohm R."/>
            <person name="Pangilinan J."/>
            <person name="Pereira M."/>
            <person name="Perotto S."/>
            <person name="Peter M."/>
            <person name="Riley R."/>
            <person name="Sitrit Y."/>
            <person name="Stielow B."/>
            <person name="Szollosi G."/>
            <person name="Zifcakova L."/>
            <person name="Stursova M."/>
            <person name="Spatafora J.W."/>
            <person name="Tedersoo L."/>
            <person name="Vaario L.-M."/>
            <person name="Yamada A."/>
            <person name="Yan M."/>
            <person name="Wang P."/>
            <person name="Xu J."/>
            <person name="Bruns T."/>
            <person name="Baldrian P."/>
            <person name="Vilgalys R."/>
            <person name="Henrissat B."/>
            <person name="Grigoriev I.V."/>
            <person name="Hibbett D."/>
            <person name="Nagy L.G."/>
            <person name="Martin F.M."/>
        </authorList>
    </citation>
    <scope>NUCLEOTIDE SEQUENCE</scope>
    <source>
        <strain evidence="3">BED1</strain>
    </source>
</reference>
<evidence type="ECO:0000313" key="3">
    <source>
        <dbReference type="EMBL" id="KAF8432018.1"/>
    </source>
</evidence>
<proteinExistence type="predicted"/>
<evidence type="ECO:0000313" key="4">
    <source>
        <dbReference type="Proteomes" id="UP001194468"/>
    </source>
</evidence>
<name>A0AAD4G9H6_BOLED</name>